<dbReference type="Proteomes" id="UP000604046">
    <property type="component" value="Unassembled WGS sequence"/>
</dbReference>
<accession>A0A812IKH0</accession>
<evidence type="ECO:0000313" key="2">
    <source>
        <dbReference type="Proteomes" id="UP000604046"/>
    </source>
</evidence>
<keyword evidence="2" id="KW-1185">Reference proteome</keyword>
<sequence length="170" mass="18571">MSGVDMNLPKLGEMFSAAMPLSRRPEIPPSLAFAMPASSAKLTEAEGLLMKGAIDQAIPAAEAARSELQGKGDESAYAVRAHLLAQMQKAKALEFPLHSKTKSSPGCLCILLHPELQTPCWLHRQVLSLVDDDGPAMTPEPIVAEAEKDCNQGHLDMFYSCHFFLRRRDI</sequence>
<dbReference type="AlphaFoldDB" id="A0A812IKH0"/>
<name>A0A812IKH0_9DINO</name>
<dbReference type="EMBL" id="CAJNDS010000266">
    <property type="protein sequence ID" value="CAE7035619.1"/>
    <property type="molecule type" value="Genomic_DNA"/>
</dbReference>
<organism evidence="1 2">
    <name type="scientific">Symbiodinium natans</name>
    <dbReference type="NCBI Taxonomy" id="878477"/>
    <lineage>
        <taxon>Eukaryota</taxon>
        <taxon>Sar</taxon>
        <taxon>Alveolata</taxon>
        <taxon>Dinophyceae</taxon>
        <taxon>Suessiales</taxon>
        <taxon>Symbiodiniaceae</taxon>
        <taxon>Symbiodinium</taxon>
    </lineage>
</organism>
<protein>
    <submittedName>
        <fullName evidence="1">Der protein</fullName>
    </submittedName>
</protein>
<proteinExistence type="predicted"/>
<evidence type="ECO:0000313" key="1">
    <source>
        <dbReference type="EMBL" id="CAE7035619.1"/>
    </source>
</evidence>
<gene>
    <name evidence="1" type="primary">der</name>
    <name evidence="1" type="ORF">SNAT2548_LOCUS4319</name>
</gene>
<reference evidence="1" key="1">
    <citation type="submission" date="2021-02" db="EMBL/GenBank/DDBJ databases">
        <authorList>
            <person name="Dougan E. K."/>
            <person name="Rhodes N."/>
            <person name="Thang M."/>
            <person name="Chan C."/>
        </authorList>
    </citation>
    <scope>NUCLEOTIDE SEQUENCE</scope>
</reference>
<comment type="caution">
    <text evidence="1">The sequence shown here is derived from an EMBL/GenBank/DDBJ whole genome shotgun (WGS) entry which is preliminary data.</text>
</comment>